<organism evidence="6 7">
    <name type="scientific">Tegillarca granosa</name>
    <name type="common">Malaysian cockle</name>
    <name type="synonym">Anadara granosa</name>
    <dbReference type="NCBI Taxonomy" id="220873"/>
    <lineage>
        <taxon>Eukaryota</taxon>
        <taxon>Metazoa</taxon>
        <taxon>Spiralia</taxon>
        <taxon>Lophotrochozoa</taxon>
        <taxon>Mollusca</taxon>
        <taxon>Bivalvia</taxon>
        <taxon>Autobranchia</taxon>
        <taxon>Pteriomorphia</taxon>
        <taxon>Arcoida</taxon>
        <taxon>Arcoidea</taxon>
        <taxon>Arcidae</taxon>
        <taxon>Tegillarca</taxon>
    </lineage>
</organism>
<dbReference type="Proteomes" id="UP001217089">
    <property type="component" value="Unassembled WGS sequence"/>
</dbReference>
<comment type="caution">
    <text evidence="6">The sequence shown here is derived from an EMBL/GenBank/DDBJ whole genome shotgun (WGS) entry which is preliminary data.</text>
</comment>
<evidence type="ECO:0000313" key="7">
    <source>
        <dbReference type="Proteomes" id="UP001217089"/>
    </source>
</evidence>
<evidence type="ECO:0000313" key="6">
    <source>
        <dbReference type="EMBL" id="KAJ8316522.1"/>
    </source>
</evidence>
<dbReference type="SMART" id="SM00060">
    <property type="entry name" value="FN3"/>
    <property type="match status" value="1"/>
</dbReference>
<dbReference type="CDD" id="cd00063">
    <property type="entry name" value="FN3"/>
    <property type="match status" value="1"/>
</dbReference>
<dbReference type="Gene3D" id="2.60.40.10">
    <property type="entry name" value="Immunoglobulins"/>
    <property type="match status" value="3"/>
</dbReference>
<dbReference type="InterPro" id="IPR013783">
    <property type="entry name" value="Ig-like_fold"/>
</dbReference>
<dbReference type="InterPro" id="IPR036179">
    <property type="entry name" value="Ig-like_dom_sf"/>
</dbReference>
<sequence>MANNDPPAISSLDLVGSVKEKTEGETATFKCVVDSYPKSNVSWTSNTGKRRIDFIDLQKNVSLYNVTTNCLDTGKYICTASNGIGSPRIDTRYEQKNVTELRIEDGQGLNISVRYLAYPIAKVTWVFSHQNSSDNTTKHLHHDEDDINIVNESYIYWQTSELTKPIMTEDDFGTYTVTFQNDLSSASSVFYVNAARAPDPPEFVSSECLKDLTVNVSWKPGFNGGSEQMFVIQYRQSSENNFTNWTNKLQDQRINITENVKGLTNGVEYAFRVVAVNSYGETSSDKYSCTTAKLILTEPPVVLPVIGGTLGTLTGVAAVIILLLFLRRRNHTKDIKPNDGLFVQYTFKRLSFEQLQKLTERDSCEEEDGGMKVNILYEPAGPNIKPEGATGGKKDIYSEVKKTNRTDNTSGDIYAQVHKRAEKSKEDSNKPSDLSAVVQKPITKEHAEKNKKRFGKAKQEKLKKGNIYENVEKLNAENGAYGVSGTDEFLPGPSGTKSPGKPPKPEKPPKRKTIKATFTRVLPTTITIKIHVFSQKEDKYSDNKNRLIYAELVLEEGTKDGNRFVIRGEGDRTQYVEIDFSKRAKPLPPDNEESEFKSPAEVTTSEVGKPKIESTQQKEVIWAYIVSNNKNKCTCNDDHE</sequence>
<protein>
    <submittedName>
        <fullName evidence="6">Uncharacterized protein</fullName>
    </submittedName>
</protein>
<feature type="region of interest" description="Disordered" evidence="2">
    <location>
        <begin position="417"/>
        <end position="460"/>
    </location>
</feature>
<keyword evidence="3" id="KW-0812">Transmembrane</keyword>
<dbReference type="InterPro" id="IPR003961">
    <property type="entry name" value="FN3_dom"/>
</dbReference>
<keyword evidence="3" id="KW-1133">Transmembrane helix</keyword>
<dbReference type="SUPFAM" id="SSF48726">
    <property type="entry name" value="Immunoglobulin"/>
    <property type="match status" value="1"/>
</dbReference>
<evidence type="ECO:0000256" key="3">
    <source>
        <dbReference type="SAM" id="Phobius"/>
    </source>
</evidence>
<dbReference type="PROSITE" id="PS50853">
    <property type="entry name" value="FN3"/>
    <property type="match status" value="1"/>
</dbReference>
<accession>A0ABQ9FGS9</accession>
<dbReference type="InterPro" id="IPR036116">
    <property type="entry name" value="FN3_sf"/>
</dbReference>
<feature type="transmembrane region" description="Helical" evidence="3">
    <location>
        <begin position="301"/>
        <end position="326"/>
    </location>
</feature>
<dbReference type="SUPFAM" id="SSF49265">
    <property type="entry name" value="Fibronectin type III"/>
    <property type="match status" value="1"/>
</dbReference>
<feature type="region of interest" description="Disordered" evidence="2">
    <location>
        <begin position="584"/>
        <end position="610"/>
    </location>
</feature>
<evidence type="ECO:0000256" key="1">
    <source>
        <dbReference type="ARBA" id="ARBA00023319"/>
    </source>
</evidence>
<keyword evidence="3" id="KW-0472">Membrane</keyword>
<dbReference type="Pfam" id="PF00041">
    <property type="entry name" value="fn3"/>
    <property type="match status" value="1"/>
</dbReference>
<evidence type="ECO:0000256" key="2">
    <source>
        <dbReference type="SAM" id="MobiDB-lite"/>
    </source>
</evidence>
<feature type="region of interest" description="Disordered" evidence="2">
    <location>
        <begin position="481"/>
        <end position="512"/>
    </location>
</feature>
<dbReference type="PANTHER" id="PTHR14340:SF9">
    <property type="entry name" value="FIBRONECTIN TYPE-III DOMAIN-CONTAINING PROTEIN"/>
    <property type="match status" value="1"/>
</dbReference>
<dbReference type="Pfam" id="PF13927">
    <property type="entry name" value="Ig_3"/>
    <property type="match status" value="1"/>
</dbReference>
<feature type="domain" description="Fibronectin type-III" evidence="5">
    <location>
        <begin position="197"/>
        <end position="300"/>
    </location>
</feature>
<dbReference type="SMART" id="SM00408">
    <property type="entry name" value="IGc2"/>
    <property type="match status" value="1"/>
</dbReference>
<dbReference type="InterPro" id="IPR003599">
    <property type="entry name" value="Ig_sub"/>
</dbReference>
<name>A0ABQ9FGS9_TEGGR</name>
<proteinExistence type="predicted"/>
<feature type="domain" description="Ig-like" evidence="4">
    <location>
        <begin position="7"/>
        <end position="99"/>
    </location>
</feature>
<evidence type="ECO:0000259" key="4">
    <source>
        <dbReference type="PROSITE" id="PS50835"/>
    </source>
</evidence>
<evidence type="ECO:0000259" key="5">
    <source>
        <dbReference type="PROSITE" id="PS50853"/>
    </source>
</evidence>
<keyword evidence="1" id="KW-0393">Immunoglobulin domain</keyword>
<dbReference type="InterPro" id="IPR003598">
    <property type="entry name" value="Ig_sub2"/>
</dbReference>
<gene>
    <name evidence="6" type="ORF">KUTeg_005929</name>
</gene>
<keyword evidence="7" id="KW-1185">Reference proteome</keyword>
<dbReference type="SMART" id="SM00409">
    <property type="entry name" value="IG"/>
    <property type="match status" value="2"/>
</dbReference>
<dbReference type="PANTHER" id="PTHR14340">
    <property type="entry name" value="MICROFIBRIL-ASSOCIATED GLYCOPROTEIN 3"/>
    <property type="match status" value="1"/>
</dbReference>
<dbReference type="PROSITE" id="PS50835">
    <property type="entry name" value="IG_LIKE"/>
    <property type="match status" value="1"/>
</dbReference>
<dbReference type="EMBL" id="JARBDR010000327">
    <property type="protein sequence ID" value="KAJ8316522.1"/>
    <property type="molecule type" value="Genomic_DNA"/>
</dbReference>
<dbReference type="InterPro" id="IPR007110">
    <property type="entry name" value="Ig-like_dom"/>
</dbReference>
<reference evidence="6 7" key="1">
    <citation type="submission" date="2022-12" db="EMBL/GenBank/DDBJ databases">
        <title>Chromosome-level genome of Tegillarca granosa.</title>
        <authorList>
            <person name="Kim J."/>
        </authorList>
    </citation>
    <scope>NUCLEOTIDE SEQUENCE [LARGE SCALE GENOMIC DNA]</scope>
    <source>
        <strain evidence="6">Teg-2019</strain>
        <tissue evidence="6">Adductor muscle</tissue>
    </source>
</reference>